<keyword evidence="1" id="KW-0812">Transmembrane</keyword>
<evidence type="ECO:0000256" key="1">
    <source>
        <dbReference type="SAM" id="Phobius"/>
    </source>
</evidence>
<dbReference type="KEGG" id="rir:BN877_II1836"/>
<dbReference type="Proteomes" id="UP000016944">
    <property type="component" value="Chromosome II"/>
</dbReference>
<evidence type="ECO:0000313" key="3">
    <source>
        <dbReference type="Proteomes" id="UP000016944"/>
    </source>
</evidence>
<reference evidence="2 3" key="1">
    <citation type="journal article" date="2013" name="Genome Announc.">
        <title>Complete Genome Sequence of the Sesbania Symbiont and Rice Growth-Promoting Endophyte Rhizobium sp. Strain IRBG74.</title>
        <authorList>
            <person name="Crook M.B."/>
            <person name="Mitra S."/>
            <person name="Ane J.M."/>
            <person name="Sadowsky M.J."/>
            <person name="Gyaneshwar P."/>
        </authorList>
    </citation>
    <scope>NUCLEOTIDE SEQUENCE [LARGE SCALE GENOMIC DNA]</scope>
    <source>
        <strain evidence="2 3">IRBG74</strain>
    </source>
</reference>
<evidence type="ECO:0000313" key="2">
    <source>
        <dbReference type="EMBL" id="CDI11621.1"/>
    </source>
</evidence>
<dbReference type="PATRIC" id="fig|424182.3.peg.4676"/>
<dbReference type="AlphaFoldDB" id="U4QD77"/>
<sequence>MKPHPARPDFTSIIRAALVVRAFLIFTAQHLAIILIR</sequence>
<organism evidence="2 3">
    <name type="scientific">Agrobacterium pusense</name>
    <dbReference type="NCBI Taxonomy" id="648995"/>
    <lineage>
        <taxon>Bacteria</taxon>
        <taxon>Pseudomonadati</taxon>
        <taxon>Pseudomonadota</taxon>
        <taxon>Alphaproteobacteria</taxon>
        <taxon>Hyphomicrobiales</taxon>
        <taxon>Rhizobiaceae</taxon>
        <taxon>Rhizobium/Agrobacterium group</taxon>
        <taxon>Agrobacterium</taxon>
    </lineage>
</organism>
<gene>
    <name evidence="2" type="ORF">BN877_II1836</name>
</gene>
<dbReference type="EMBL" id="HG518323">
    <property type="protein sequence ID" value="CDI11621.1"/>
    <property type="molecule type" value="Genomic_DNA"/>
</dbReference>
<keyword evidence="1" id="KW-0472">Membrane</keyword>
<name>U4QD77_9HYPH</name>
<protein>
    <submittedName>
        <fullName evidence="2">Uncharacterized protein</fullName>
    </submittedName>
</protein>
<dbReference type="HOGENOM" id="CLU_3347788_0_0_5"/>
<proteinExistence type="predicted"/>
<accession>U4QD77</accession>
<feature type="transmembrane region" description="Helical" evidence="1">
    <location>
        <begin position="12"/>
        <end position="36"/>
    </location>
</feature>
<keyword evidence="1" id="KW-1133">Transmembrane helix</keyword>